<dbReference type="VEuPathDB" id="FungiDB:MYCFIDRAFT_78722"/>
<evidence type="ECO:0000259" key="2">
    <source>
        <dbReference type="PROSITE" id="PS50011"/>
    </source>
</evidence>
<dbReference type="GO" id="GO:0005524">
    <property type="term" value="F:ATP binding"/>
    <property type="evidence" value="ECO:0007669"/>
    <property type="project" value="InterPro"/>
</dbReference>
<feature type="compositionally biased region" description="Low complexity" evidence="1">
    <location>
        <begin position="466"/>
        <end position="475"/>
    </location>
</feature>
<gene>
    <name evidence="3" type="ORF">MYCFIDRAFT_78722</name>
</gene>
<accession>M2YVW9</accession>
<dbReference type="InterPro" id="IPR008271">
    <property type="entry name" value="Ser/Thr_kinase_AS"/>
</dbReference>
<dbReference type="STRING" id="383855.M2YVW9"/>
<evidence type="ECO:0000256" key="1">
    <source>
        <dbReference type="SAM" id="MobiDB-lite"/>
    </source>
</evidence>
<organism evidence="3 4">
    <name type="scientific">Pseudocercospora fijiensis (strain CIRAD86)</name>
    <name type="common">Black leaf streak disease fungus</name>
    <name type="synonym">Mycosphaerella fijiensis</name>
    <dbReference type="NCBI Taxonomy" id="383855"/>
    <lineage>
        <taxon>Eukaryota</taxon>
        <taxon>Fungi</taxon>
        <taxon>Dikarya</taxon>
        <taxon>Ascomycota</taxon>
        <taxon>Pezizomycotina</taxon>
        <taxon>Dothideomycetes</taxon>
        <taxon>Dothideomycetidae</taxon>
        <taxon>Mycosphaerellales</taxon>
        <taxon>Mycosphaerellaceae</taxon>
        <taxon>Pseudocercospora</taxon>
    </lineage>
</organism>
<feature type="region of interest" description="Disordered" evidence="1">
    <location>
        <begin position="568"/>
        <end position="590"/>
    </location>
</feature>
<protein>
    <recommendedName>
        <fullName evidence="2">Protein kinase domain-containing protein</fullName>
    </recommendedName>
</protein>
<dbReference type="Gene3D" id="3.30.200.20">
    <property type="entry name" value="Phosphorylase Kinase, domain 1"/>
    <property type="match status" value="1"/>
</dbReference>
<dbReference type="KEGG" id="pfj:MYCFIDRAFT_78722"/>
<proteinExistence type="predicted"/>
<evidence type="ECO:0000313" key="4">
    <source>
        <dbReference type="Proteomes" id="UP000016932"/>
    </source>
</evidence>
<dbReference type="AlphaFoldDB" id="M2YVW9"/>
<dbReference type="RefSeq" id="XP_007927162.1">
    <property type="nucleotide sequence ID" value="XM_007928971.1"/>
</dbReference>
<reference evidence="3 4" key="1">
    <citation type="journal article" date="2012" name="PLoS Pathog.">
        <title>Diverse lifestyles and strategies of plant pathogenesis encoded in the genomes of eighteen Dothideomycetes fungi.</title>
        <authorList>
            <person name="Ohm R.A."/>
            <person name="Feau N."/>
            <person name="Henrissat B."/>
            <person name="Schoch C.L."/>
            <person name="Horwitz B.A."/>
            <person name="Barry K.W."/>
            <person name="Condon B.J."/>
            <person name="Copeland A.C."/>
            <person name="Dhillon B."/>
            <person name="Glaser F."/>
            <person name="Hesse C.N."/>
            <person name="Kosti I."/>
            <person name="LaButti K."/>
            <person name="Lindquist E.A."/>
            <person name="Lucas S."/>
            <person name="Salamov A.A."/>
            <person name="Bradshaw R.E."/>
            <person name="Ciuffetti L."/>
            <person name="Hamelin R.C."/>
            <person name="Kema G.H.J."/>
            <person name="Lawrence C."/>
            <person name="Scott J.A."/>
            <person name="Spatafora J.W."/>
            <person name="Turgeon B.G."/>
            <person name="de Wit P.J.G.M."/>
            <person name="Zhong S."/>
            <person name="Goodwin S.B."/>
            <person name="Grigoriev I.V."/>
        </authorList>
    </citation>
    <scope>NUCLEOTIDE SEQUENCE [LARGE SCALE GENOMIC DNA]</scope>
    <source>
        <strain evidence="3 4">CIRAD86</strain>
    </source>
</reference>
<feature type="domain" description="Protein kinase" evidence="2">
    <location>
        <begin position="150"/>
        <end position="437"/>
    </location>
</feature>
<dbReference type="SMART" id="SM00220">
    <property type="entry name" value="S_TKc"/>
    <property type="match status" value="1"/>
</dbReference>
<dbReference type="PROSITE" id="PS00108">
    <property type="entry name" value="PROTEIN_KINASE_ST"/>
    <property type="match status" value="1"/>
</dbReference>
<dbReference type="PROSITE" id="PS50011">
    <property type="entry name" value="PROTEIN_KINASE_DOM"/>
    <property type="match status" value="1"/>
</dbReference>
<dbReference type="EMBL" id="KB446559">
    <property type="protein sequence ID" value="EME81850.1"/>
    <property type="molecule type" value="Genomic_DNA"/>
</dbReference>
<feature type="region of interest" description="Disordered" evidence="1">
    <location>
        <begin position="1"/>
        <end position="26"/>
    </location>
</feature>
<dbReference type="Gene3D" id="1.10.510.10">
    <property type="entry name" value="Transferase(Phosphotransferase) domain 1"/>
    <property type="match status" value="1"/>
</dbReference>
<dbReference type="SUPFAM" id="SSF56112">
    <property type="entry name" value="Protein kinase-like (PK-like)"/>
    <property type="match status" value="1"/>
</dbReference>
<evidence type="ECO:0000313" key="3">
    <source>
        <dbReference type="EMBL" id="EME81850.1"/>
    </source>
</evidence>
<dbReference type="InterPro" id="IPR011009">
    <property type="entry name" value="Kinase-like_dom_sf"/>
</dbReference>
<dbReference type="HOGENOM" id="CLU_456434_0_0_1"/>
<name>M2YVW9_PSEFD</name>
<feature type="region of interest" description="Disordered" evidence="1">
    <location>
        <begin position="453"/>
        <end position="475"/>
    </location>
</feature>
<dbReference type="eggNOG" id="KOG0584">
    <property type="taxonomic scope" value="Eukaryota"/>
</dbReference>
<dbReference type="OrthoDB" id="310217at2759"/>
<dbReference type="PANTHER" id="PTHR44167:SF24">
    <property type="entry name" value="SERINE_THREONINE-PROTEIN KINASE CHK2"/>
    <property type="match status" value="1"/>
</dbReference>
<keyword evidence="4" id="KW-1185">Reference proteome</keyword>
<dbReference type="PANTHER" id="PTHR44167">
    <property type="entry name" value="OVARIAN-SPECIFIC SERINE/THREONINE-PROTEIN KINASE LOK-RELATED"/>
    <property type="match status" value="1"/>
</dbReference>
<feature type="compositionally biased region" description="Polar residues" evidence="1">
    <location>
        <begin position="456"/>
        <end position="465"/>
    </location>
</feature>
<dbReference type="Proteomes" id="UP000016932">
    <property type="component" value="Unassembled WGS sequence"/>
</dbReference>
<dbReference type="GeneID" id="19341498"/>
<feature type="region of interest" description="Disordered" evidence="1">
    <location>
        <begin position="102"/>
        <end position="127"/>
    </location>
</feature>
<dbReference type="InterPro" id="IPR000719">
    <property type="entry name" value="Prot_kinase_dom"/>
</dbReference>
<dbReference type="Pfam" id="PF00069">
    <property type="entry name" value="Pkinase"/>
    <property type="match status" value="1"/>
</dbReference>
<sequence>MTCGECMTGSHDLERTAGAPPPSLPQPAAVVSYGTLAAQPIPPPLPPQPTVAPVHVVQTPEAPIRSPSPPNPALSDVISIIDSYGSGSIPIFAAFDGTPVAPLSASEDSTRQAPIRPPRPSSSLYPSIPDTTSSAYSMIPGNPDSFAHKYDLIRTLKPSTEGSIHLVASRETGERYIIKQCHDVRDSHDWWRPGPEIDILKYKIQYRHPNIISVVDTIPDDTLPLHPMTNMVTEFCDGGDLGELIEHLYRSNQRTPRHLIFHFISSMINALGFIHHGDIAYDHESDTTTSISFRQDPIVHRDIKPGNIFMKWKPNSSLPDIVLADFGHAELASRIEGVGGTDGFRAPEAENALTDPSIDHRSFVCTSAGDIYAFGMSLYMLITHHMPERFDWDTIDAEFARSTVTDCPDVLEILKACLAFRPADRPRANQLYAMASVYKRAFQGWSEDGGRLNPSIWPNTHNQQTSSSGTSSYASPHYGPASSVYSSPLSSVASGENLHQLRHVHGRVNLTAYRSNNSSSPFTSQAGSYPAPIIIAPASTGAVVQGSAGVFLDLPIADADQLGSAFSWDSTEAESEDGDSPPSDGADALSDAVFHVTV</sequence>
<dbReference type="GO" id="GO:0004672">
    <property type="term" value="F:protein kinase activity"/>
    <property type="evidence" value="ECO:0007669"/>
    <property type="project" value="InterPro"/>
</dbReference>